<dbReference type="EMBL" id="DWZJ01000028">
    <property type="protein sequence ID" value="HJB12780.1"/>
    <property type="molecule type" value="Genomic_DNA"/>
</dbReference>
<dbReference type="AlphaFoldDB" id="A0A9D2LHT3"/>
<organism evidence="2 3">
    <name type="scientific">Candidatus Oscillibacter excrementigallinarum</name>
    <dbReference type="NCBI Taxonomy" id="2838716"/>
    <lineage>
        <taxon>Bacteria</taxon>
        <taxon>Bacillati</taxon>
        <taxon>Bacillota</taxon>
        <taxon>Clostridia</taxon>
        <taxon>Eubacteriales</taxon>
        <taxon>Oscillospiraceae</taxon>
        <taxon>Oscillibacter</taxon>
    </lineage>
</organism>
<dbReference type="Gene3D" id="2.60.120.10">
    <property type="entry name" value="Jelly Rolls"/>
    <property type="match status" value="1"/>
</dbReference>
<protein>
    <submittedName>
        <fullName evidence="2">Cupin domain-containing protein</fullName>
    </submittedName>
</protein>
<evidence type="ECO:0000313" key="2">
    <source>
        <dbReference type="EMBL" id="HJB12780.1"/>
    </source>
</evidence>
<dbReference type="Pfam" id="PF07883">
    <property type="entry name" value="Cupin_2"/>
    <property type="match status" value="1"/>
</dbReference>
<dbReference type="InterPro" id="IPR014710">
    <property type="entry name" value="RmlC-like_jellyroll"/>
</dbReference>
<feature type="domain" description="Cupin type-2" evidence="1">
    <location>
        <begin position="47"/>
        <end position="115"/>
    </location>
</feature>
<dbReference type="Proteomes" id="UP000823824">
    <property type="component" value="Unassembled WGS sequence"/>
</dbReference>
<evidence type="ECO:0000313" key="3">
    <source>
        <dbReference type="Proteomes" id="UP000823824"/>
    </source>
</evidence>
<sequence>MEKKMQYGGMIADLPVVTGGHFIENSEKRIVYGPDGRFWDDFVMRCFTLAPGAASDSHAHPWCHWTVCIEGDGFFNVGDETYELHPGAWVHVPANVPHNFGANADSGKLSLLCIVPPEGDVNPLTMGFC</sequence>
<evidence type="ECO:0000259" key="1">
    <source>
        <dbReference type="Pfam" id="PF07883"/>
    </source>
</evidence>
<accession>A0A9D2LHT3</accession>
<dbReference type="PANTHER" id="PTHR37694:SF1">
    <property type="entry name" value="SLR8022 PROTEIN"/>
    <property type="match status" value="1"/>
</dbReference>
<reference evidence="2" key="1">
    <citation type="journal article" date="2021" name="PeerJ">
        <title>Extensive microbial diversity within the chicken gut microbiome revealed by metagenomics and culture.</title>
        <authorList>
            <person name="Gilroy R."/>
            <person name="Ravi A."/>
            <person name="Getino M."/>
            <person name="Pursley I."/>
            <person name="Horton D.L."/>
            <person name="Alikhan N.F."/>
            <person name="Baker D."/>
            <person name="Gharbi K."/>
            <person name="Hall N."/>
            <person name="Watson M."/>
            <person name="Adriaenssens E.M."/>
            <person name="Foster-Nyarko E."/>
            <person name="Jarju S."/>
            <person name="Secka A."/>
            <person name="Antonio M."/>
            <person name="Oren A."/>
            <person name="Chaudhuri R.R."/>
            <person name="La Ragione R."/>
            <person name="Hildebrand F."/>
            <person name="Pallen M.J."/>
        </authorList>
    </citation>
    <scope>NUCLEOTIDE SEQUENCE</scope>
    <source>
        <strain evidence="2">ChiBcec18-1249</strain>
    </source>
</reference>
<dbReference type="SUPFAM" id="SSF51182">
    <property type="entry name" value="RmlC-like cupins"/>
    <property type="match status" value="1"/>
</dbReference>
<dbReference type="InterPro" id="IPR011051">
    <property type="entry name" value="RmlC_Cupin_sf"/>
</dbReference>
<name>A0A9D2LHT3_9FIRM</name>
<dbReference type="InterPro" id="IPR013096">
    <property type="entry name" value="Cupin_2"/>
</dbReference>
<gene>
    <name evidence="2" type="ORF">H9787_03615</name>
</gene>
<reference evidence="2" key="2">
    <citation type="submission" date="2021-04" db="EMBL/GenBank/DDBJ databases">
        <authorList>
            <person name="Gilroy R."/>
        </authorList>
    </citation>
    <scope>NUCLEOTIDE SEQUENCE</scope>
    <source>
        <strain evidence="2">ChiBcec18-1249</strain>
    </source>
</reference>
<comment type="caution">
    <text evidence="2">The sequence shown here is derived from an EMBL/GenBank/DDBJ whole genome shotgun (WGS) entry which is preliminary data.</text>
</comment>
<proteinExistence type="predicted"/>
<dbReference type="PANTHER" id="PTHR37694">
    <property type="entry name" value="SLR8022 PROTEIN"/>
    <property type="match status" value="1"/>
</dbReference>